<dbReference type="CDD" id="cd00082">
    <property type="entry name" value="HisKA"/>
    <property type="match status" value="1"/>
</dbReference>
<dbReference type="Pfam" id="PF08448">
    <property type="entry name" value="PAS_4"/>
    <property type="match status" value="1"/>
</dbReference>
<keyword evidence="9" id="KW-1133">Transmembrane helix</keyword>
<dbReference type="Gene3D" id="3.30.565.10">
    <property type="entry name" value="Histidine kinase-like ATPase, C-terminal domain"/>
    <property type="match status" value="1"/>
</dbReference>
<evidence type="ECO:0000256" key="9">
    <source>
        <dbReference type="SAM" id="Phobius"/>
    </source>
</evidence>
<dbReference type="InterPro" id="IPR035965">
    <property type="entry name" value="PAS-like_dom_sf"/>
</dbReference>
<evidence type="ECO:0000256" key="7">
    <source>
        <dbReference type="ARBA" id="ARBA00023136"/>
    </source>
</evidence>
<evidence type="ECO:0000259" key="10">
    <source>
        <dbReference type="PROSITE" id="PS50109"/>
    </source>
</evidence>
<dbReference type="Pfam" id="PF00989">
    <property type="entry name" value="PAS"/>
    <property type="match status" value="1"/>
</dbReference>
<dbReference type="Pfam" id="PF13426">
    <property type="entry name" value="PAS_9"/>
    <property type="match status" value="1"/>
</dbReference>
<dbReference type="GO" id="GO:0000156">
    <property type="term" value="F:phosphorelay response regulator activity"/>
    <property type="evidence" value="ECO:0007669"/>
    <property type="project" value="TreeGrafter"/>
</dbReference>
<dbReference type="GO" id="GO:0007234">
    <property type="term" value="P:osmosensory signaling via phosphorelay pathway"/>
    <property type="evidence" value="ECO:0007669"/>
    <property type="project" value="TreeGrafter"/>
</dbReference>
<dbReference type="SUPFAM" id="SSF55874">
    <property type="entry name" value="ATPase domain of HSP90 chaperone/DNA topoisomerase II/histidine kinase"/>
    <property type="match status" value="1"/>
</dbReference>
<dbReference type="InterPro" id="IPR003594">
    <property type="entry name" value="HATPase_dom"/>
</dbReference>
<dbReference type="PROSITE" id="PS50112">
    <property type="entry name" value="PAS"/>
    <property type="match status" value="2"/>
</dbReference>
<dbReference type="SMART" id="SM00086">
    <property type="entry name" value="PAC"/>
    <property type="match status" value="3"/>
</dbReference>
<dbReference type="InterPro" id="IPR013656">
    <property type="entry name" value="PAS_4"/>
</dbReference>
<dbReference type="SUPFAM" id="SSF55785">
    <property type="entry name" value="PYP-like sensor domain (PAS domain)"/>
    <property type="match status" value="3"/>
</dbReference>
<dbReference type="EMBL" id="QPGB01000002">
    <property type="protein sequence ID" value="RCS58206.1"/>
    <property type="molecule type" value="Genomic_DNA"/>
</dbReference>
<dbReference type="Gene3D" id="3.30.450.20">
    <property type="entry name" value="PAS domain"/>
    <property type="match status" value="3"/>
</dbReference>
<evidence type="ECO:0000256" key="8">
    <source>
        <dbReference type="SAM" id="MobiDB-lite"/>
    </source>
</evidence>
<dbReference type="InterPro" id="IPR036890">
    <property type="entry name" value="HATPase_C_sf"/>
</dbReference>
<dbReference type="RefSeq" id="WP_114402290.1">
    <property type="nucleotide sequence ID" value="NZ_QPGB01000002.1"/>
</dbReference>
<dbReference type="InterPro" id="IPR005467">
    <property type="entry name" value="His_kinase_dom"/>
</dbReference>
<feature type="domain" description="PAS" evidence="11">
    <location>
        <begin position="595"/>
        <end position="647"/>
    </location>
</feature>
<evidence type="ECO:0000256" key="2">
    <source>
        <dbReference type="ARBA" id="ARBA00004429"/>
    </source>
</evidence>
<dbReference type="PROSITE" id="PS50113">
    <property type="entry name" value="PAC"/>
    <property type="match status" value="1"/>
</dbReference>
<dbReference type="PANTHER" id="PTHR42878">
    <property type="entry name" value="TWO-COMPONENT HISTIDINE KINASE"/>
    <property type="match status" value="1"/>
</dbReference>
<feature type="transmembrane region" description="Helical" evidence="9">
    <location>
        <begin position="192"/>
        <end position="214"/>
    </location>
</feature>
<dbReference type="SMART" id="SM00387">
    <property type="entry name" value="HATPase_c"/>
    <property type="match status" value="1"/>
</dbReference>
<keyword evidence="7 9" id="KW-0472">Membrane</keyword>
<dbReference type="GO" id="GO:0030295">
    <property type="term" value="F:protein kinase activator activity"/>
    <property type="evidence" value="ECO:0007669"/>
    <property type="project" value="TreeGrafter"/>
</dbReference>
<dbReference type="FunFam" id="1.10.287.130:FF:000070">
    <property type="entry name" value="Histidine kinase sensor protein"/>
    <property type="match status" value="1"/>
</dbReference>
<keyword evidence="4" id="KW-0597">Phosphoprotein</keyword>
<dbReference type="InterPro" id="IPR013767">
    <property type="entry name" value="PAS_fold"/>
</dbReference>
<keyword evidence="5" id="KW-0808">Transferase</keyword>
<dbReference type="InterPro" id="IPR000014">
    <property type="entry name" value="PAS"/>
</dbReference>
<evidence type="ECO:0000259" key="11">
    <source>
        <dbReference type="PROSITE" id="PS50112"/>
    </source>
</evidence>
<feature type="region of interest" description="Disordered" evidence="8">
    <location>
        <begin position="1"/>
        <end position="29"/>
    </location>
</feature>
<feature type="transmembrane region" description="Helical" evidence="9">
    <location>
        <begin position="235"/>
        <end position="261"/>
    </location>
</feature>
<dbReference type="CDD" id="cd00130">
    <property type="entry name" value="PAS"/>
    <property type="match status" value="3"/>
</dbReference>
<feature type="domain" description="PAC" evidence="12">
    <location>
        <begin position="644"/>
        <end position="702"/>
    </location>
</feature>
<feature type="transmembrane region" description="Helical" evidence="9">
    <location>
        <begin position="94"/>
        <end position="115"/>
    </location>
</feature>
<dbReference type="InterPro" id="IPR050351">
    <property type="entry name" value="BphY/WalK/GraS-like"/>
</dbReference>
<feature type="domain" description="PAS" evidence="11">
    <location>
        <begin position="440"/>
        <end position="487"/>
    </location>
</feature>
<evidence type="ECO:0000259" key="12">
    <source>
        <dbReference type="PROSITE" id="PS50113"/>
    </source>
</evidence>
<feature type="transmembrane region" description="Helical" evidence="9">
    <location>
        <begin position="267"/>
        <end position="289"/>
    </location>
</feature>
<dbReference type="FunFam" id="3.30.565.10:FF:000006">
    <property type="entry name" value="Sensor histidine kinase WalK"/>
    <property type="match status" value="1"/>
</dbReference>
<dbReference type="GO" id="GO:0005886">
    <property type="term" value="C:plasma membrane"/>
    <property type="evidence" value="ECO:0007669"/>
    <property type="project" value="UniProtKB-SubCell"/>
</dbReference>
<dbReference type="PANTHER" id="PTHR42878:SF15">
    <property type="entry name" value="BACTERIOPHYTOCHROME"/>
    <property type="match status" value="1"/>
</dbReference>
<sequence>MTPAPDFSISEEPTPRAREASPSWDDESDWPSDTITYSINPTLRPRPRYRWLESVVSYLKKLSAPITSLLQPIARFSKAGIALFSRYLAQRQRWGIAAQVLFHGLIVPITALLYFLTNTLLQRTFCAQLADLGNINAGACFLPLAILVAPMAALAAIYGYRYLLSAGLMLYVMNLVYPSGGLPNTQSGLTQVITWGELFVIATILLAMCAAGLTRRVLGVQLHFRSLSLYTRYGLGLLFVLMPLSILLPALIATLLGWSIHEHWPRLFAYGATHFYLLLALMPGLLLWFKPRYFLYINLREKGLLLLIVLATWLPDSGVMSWLGASSLPGGIGKTLIHTLWLVLSSGILFYAALQSQIRVLMIVILWFLITANLQTMRIFQGLIEQVGDVSQFTFLFGPVLSIQGNLLLQIFLLISVFIANAIGLLSLGKERLLQSLRLREARYRTMVENAPEAIILFTLEPLRIIDVNPAAEKMLGYVREEFIGTSPRHFCTDTQAGEDTFSKAREITAQVASGHIVTTQWTLRHANGRVIHCELRLVAMPHRSKTIIRASLMDISERMQMELDRIALLEEKSQLLEMQQLQMMLMPIPCVIKDSQQRFTYWNPAAESLFGYRLRDVIGKRAEETIVAKTDIELVEQRTERLRQGESMVRGVNVNVTAGGQELVCEWYNAALRSREGKVLGFLAMAIDITDRTRAERALRESEARYRRMVEASVDGICIHREGDLLYTNHAFVKMMHAMSSEELIGRNLLEMTAPIFRPAMMELIHQTSTDIKQFTYRESALRCLDGSELEVEIASSTVYIDGLPYQQIEVRDISAQKWSEREMKRMNTELEERVIARTAALEQANRELEAFSYSVAHDLRAPLRAISGFSAIVQQEYQDKLDEQGGLYLQRIGRNAEKMAKLIEDLLSYARISRTEMKSEWVDMQALAQRLCHEVQEQWPQHQLAVYAMPPVLGDPTLLQQLLANLIGNACKFSQKSSEPRVEIGYSAGVESGAFYVRDNGVGFDQQYAHKLFGVFQRLHSVNEYEGTGVGLAIVQRVVMRHGGQAWGKGIPGEGATFYFSLPLATV</sequence>
<dbReference type="Gene3D" id="1.10.287.130">
    <property type="match status" value="1"/>
</dbReference>
<dbReference type="InterPro" id="IPR000700">
    <property type="entry name" value="PAS-assoc_C"/>
</dbReference>
<dbReference type="AlphaFoldDB" id="A0A368L3N3"/>
<dbReference type="GO" id="GO:0000155">
    <property type="term" value="F:phosphorelay sensor kinase activity"/>
    <property type="evidence" value="ECO:0007669"/>
    <property type="project" value="InterPro"/>
</dbReference>
<evidence type="ECO:0000256" key="6">
    <source>
        <dbReference type="ARBA" id="ARBA00022777"/>
    </source>
</evidence>
<evidence type="ECO:0000256" key="4">
    <source>
        <dbReference type="ARBA" id="ARBA00022553"/>
    </source>
</evidence>
<keyword evidence="9" id="KW-0812">Transmembrane</keyword>
<feature type="transmembrane region" description="Helical" evidence="9">
    <location>
        <begin position="304"/>
        <end position="323"/>
    </location>
</feature>
<evidence type="ECO:0000256" key="1">
    <source>
        <dbReference type="ARBA" id="ARBA00000085"/>
    </source>
</evidence>
<dbReference type="PROSITE" id="PS50109">
    <property type="entry name" value="HIS_KIN"/>
    <property type="match status" value="1"/>
</dbReference>
<dbReference type="Proteomes" id="UP000252357">
    <property type="component" value="Unassembled WGS sequence"/>
</dbReference>
<dbReference type="SMART" id="SM00091">
    <property type="entry name" value="PAS"/>
    <property type="match status" value="3"/>
</dbReference>
<dbReference type="GO" id="GO:0006355">
    <property type="term" value="P:regulation of DNA-templated transcription"/>
    <property type="evidence" value="ECO:0007669"/>
    <property type="project" value="InterPro"/>
</dbReference>
<dbReference type="InterPro" id="IPR004358">
    <property type="entry name" value="Sig_transdc_His_kin-like_C"/>
</dbReference>
<comment type="catalytic activity">
    <reaction evidence="1">
        <text>ATP + protein L-histidine = ADP + protein N-phospho-L-histidine.</text>
        <dbReference type="EC" id="2.7.13.3"/>
    </reaction>
</comment>
<evidence type="ECO:0000256" key="5">
    <source>
        <dbReference type="ARBA" id="ARBA00022679"/>
    </source>
</evidence>
<dbReference type="EC" id="2.7.13.3" evidence="3"/>
<dbReference type="SMART" id="SM00388">
    <property type="entry name" value="HisKA"/>
    <property type="match status" value="1"/>
</dbReference>
<evidence type="ECO:0000313" key="13">
    <source>
        <dbReference type="EMBL" id="RCS58206.1"/>
    </source>
</evidence>
<name>A0A368L3N3_9BURK</name>
<feature type="transmembrane region" description="Helical" evidence="9">
    <location>
        <begin position="135"/>
        <end position="155"/>
    </location>
</feature>
<keyword evidence="14" id="KW-1185">Reference proteome</keyword>
<accession>A0A368L3N3</accession>
<comment type="subcellular location">
    <subcellularLocation>
        <location evidence="2">Cell inner membrane</location>
        <topology evidence="2">Multi-pass membrane protein</topology>
    </subcellularLocation>
</comment>
<evidence type="ECO:0000256" key="3">
    <source>
        <dbReference type="ARBA" id="ARBA00012438"/>
    </source>
</evidence>
<feature type="transmembrane region" description="Helical" evidence="9">
    <location>
        <begin position="407"/>
        <end position="428"/>
    </location>
</feature>
<organism evidence="13 14">
    <name type="scientific">Parvibium lacunae</name>
    <dbReference type="NCBI Taxonomy" id="1888893"/>
    <lineage>
        <taxon>Bacteria</taxon>
        <taxon>Pseudomonadati</taxon>
        <taxon>Pseudomonadota</taxon>
        <taxon>Betaproteobacteria</taxon>
        <taxon>Burkholderiales</taxon>
        <taxon>Alcaligenaceae</taxon>
        <taxon>Parvibium</taxon>
    </lineage>
</organism>
<dbReference type="NCBIfam" id="TIGR00229">
    <property type="entry name" value="sensory_box"/>
    <property type="match status" value="3"/>
</dbReference>
<feature type="domain" description="Histidine kinase" evidence="10">
    <location>
        <begin position="856"/>
        <end position="1068"/>
    </location>
</feature>
<comment type="caution">
    <text evidence="13">The sequence shown here is derived from an EMBL/GenBank/DDBJ whole genome shotgun (WGS) entry which is preliminary data.</text>
</comment>
<dbReference type="OrthoDB" id="9808408at2"/>
<dbReference type="InterPro" id="IPR001610">
    <property type="entry name" value="PAC"/>
</dbReference>
<dbReference type="InterPro" id="IPR003661">
    <property type="entry name" value="HisK_dim/P_dom"/>
</dbReference>
<dbReference type="SUPFAM" id="SSF47384">
    <property type="entry name" value="Homodimeric domain of signal transducing histidine kinase"/>
    <property type="match status" value="1"/>
</dbReference>
<dbReference type="PRINTS" id="PR00344">
    <property type="entry name" value="BCTRLSENSOR"/>
</dbReference>
<dbReference type="Pfam" id="PF00512">
    <property type="entry name" value="HisKA"/>
    <property type="match status" value="1"/>
</dbReference>
<reference evidence="13 14" key="1">
    <citation type="journal article" date="2018" name="Int. J. Syst. Evol. Microbiol.">
        <title>Parvibium lacunae gen. nov., sp. nov., a new member of the family Alcaligenaceae isolated from a freshwater pond.</title>
        <authorList>
            <person name="Chen W.M."/>
            <person name="Xie P.B."/>
            <person name="Hsu M.Y."/>
            <person name="Sheu S.Y."/>
        </authorList>
    </citation>
    <scope>NUCLEOTIDE SEQUENCE [LARGE SCALE GENOMIC DNA]</scope>
    <source>
        <strain evidence="13 14">KMB9</strain>
    </source>
</reference>
<protein>
    <recommendedName>
        <fullName evidence="3">histidine kinase</fullName>
        <ecNumber evidence="3">2.7.13.3</ecNumber>
    </recommendedName>
</protein>
<dbReference type="InterPro" id="IPR036097">
    <property type="entry name" value="HisK_dim/P_sf"/>
</dbReference>
<gene>
    <name evidence="13" type="ORF">DU000_05110</name>
</gene>
<dbReference type="Pfam" id="PF02518">
    <property type="entry name" value="HATPase_c"/>
    <property type="match status" value="1"/>
</dbReference>
<keyword evidence="6" id="KW-0418">Kinase</keyword>
<proteinExistence type="predicted"/>
<evidence type="ECO:0000313" key="14">
    <source>
        <dbReference type="Proteomes" id="UP000252357"/>
    </source>
</evidence>